<sequence>MWPAKMQNQRHWPYTIAHSTLPLVVQCGLQARSGVGCAVYTQKEPDRMDAACADAAHNRGNQDGMDPTDILPVELWTNILNGCDGRRGLLFLDPRFRFAARATCALWSAIVQRPGPDFAAALNAPPWRCQTACTWPKHPWYLALADGRAVCMSALVTMLARGTGGWREDPTAFMMWFASHVPRATQHHAALVMLMSPAARAVEHVCEVEARRADSASEGQLFDVLARGLERLKRGHVYRAFQTRLCDDQSRITVALARLADAAIENEHVSLLQQIATLGRVINSRHRELALRASGPACFACIVDCRPSYALSEIHDHDLAAKVFCQIVGNGRHWALDLLRTQRHTLCRADVFAEAMTQGAVSSLDWLDDRHGAWMNASIVSLTITAVKELFHDERSFGWICDRMHSRFSPADRGALFGAIVAGRHVRLLLFLLDKHFFRVNAKVITRAFAVCLDERDHLRSVCALLRTADALFGGRPSDVDLWGRVIVPNLYDKRNLHANCIARILCAIALGVRADRGDVHVLEGTREACAGYADGRCWCNPQTESAASQVEQLLRWCRPVARFAGMGAERLYDQARLPTRTYAALRRLAVSNSTHPFRPDPRDPDPPLFY</sequence>
<dbReference type="RefSeq" id="YP_009483555.1">
    <property type="nucleotide sequence ID" value="NC_037667.1"/>
</dbReference>
<dbReference type="EMBL" id="MG011689">
    <property type="protein sequence ID" value="AVK75286.1"/>
    <property type="molecule type" value="Genomic_DNA"/>
</dbReference>
<evidence type="ECO:0008006" key="2">
    <source>
        <dbReference type="Google" id="ProtNLM"/>
    </source>
</evidence>
<name>A0A2U7UA33_9VIRU</name>
<dbReference type="GeneID" id="36844427"/>
<gene>
    <name evidence="1" type="ORF">pqer_cds_864</name>
</gene>
<organism evidence="1">
    <name type="scientific">Pandoravirus quercus</name>
    <dbReference type="NCBI Taxonomy" id="2107709"/>
    <lineage>
        <taxon>Viruses</taxon>
        <taxon>Pandoravirus</taxon>
    </lineage>
</organism>
<dbReference type="KEGG" id="vg:36844427"/>
<protein>
    <recommendedName>
        <fullName evidence="2">F-box incomplete domain containing protein</fullName>
    </recommendedName>
</protein>
<accession>A0A2U7UA33</accession>
<dbReference type="Proteomes" id="UP000248852">
    <property type="component" value="Segment"/>
</dbReference>
<proteinExistence type="predicted"/>
<evidence type="ECO:0000313" key="1">
    <source>
        <dbReference type="EMBL" id="AVK75286.1"/>
    </source>
</evidence>
<reference evidence="1" key="1">
    <citation type="journal article" date="2018" name="Nat. Commun.">
        <title>Diversity and evolution of the emerging Pandoraviridae family.</title>
        <authorList>
            <person name="Legendre M."/>
            <person name="Fabre E."/>
            <person name="Poirot O."/>
            <person name="Jeudy S."/>
            <person name="Lartigue A."/>
            <person name="Alempic J.M."/>
            <person name="Beucher L."/>
            <person name="Philippe N."/>
            <person name="Bertaux L."/>
            <person name="Christo-Foroux E."/>
            <person name="Labadie K."/>
            <person name="Coute Y."/>
            <person name="Abergel C."/>
            <person name="Claverie J.M."/>
        </authorList>
    </citation>
    <scope>NUCLEOTIDE SEQUENCE [LARGE SCALE GENOMIC DNA]</scope>
    <source>
        <strain evidence="1">Quercus</strain>
    </source>
</reference>